<sequence length="222" mass="25037">MARHAPRSEIKLRERAYDVFTEQLLRSEIKPGQFVTQRELVALTGQSLGAIRELIPRLEAEGLIVTVPQRGLQILPLDITLIRNAFQFRLILEREAIASFSQNASDAAIERIEASHQAIVAAARDGLTDRLIAEAQKVDREFHEAVIDDLSNDIISKAYRVNWIKVRLIRQSETSLDEELVIPVMHEHLAIIGAMKRRDARAAVESAVAHIMNARARALRLE</sequence>
<dbReference type="KEGG" id="moc:BB934_24925"/>
<name>A0A1B2EM87_9HYPH</name>
<evidence type="ECO:0000256" key="2">
    <source>
        <dbReference type="ARBA" id="ARBA00023125"/>
    </source>
</evidence>
<organism evidence="5">
    <name type="scientific">Microvirga ossetica</name>
    <dbReference type="NCBI Taxonomy" id="1882682"/>
    <lineage>
        <taxon>Bacteria</taxon>
        <taxon>Pseudomonadati</taxon>
        <taxon>Pseudomonadota</taxon>
        <taxon>Alphaproteobacteria</taxon>
        <taxon>Hyphomicrobiales</taxon>
        <taxon>Methylobacteriaceae</taxon>
        <taxon>Microvirga</taxon>
    </lineage>
</organism>
<dbReference type="InterPro" id="IPR036390">
    <property type="entry name" value="WH_DNA-bd_sf"/>
</dbReference>
<reference evidence="5" key="1">
    <citation type="submission" date="2016-07" db="EMBL/GenBank/DDBJ databases">
        <title>Microvirga ossetica sp. nov. a new species of rhizobia isolated from root nodules of the legume species Vicia alpestris Steven originated from North Ossetia region in the Caucasus.</title>
        <authorList>
            <person name="Safronova V.I."/>
            <person name="Kuznetsova I.G."/>
            <person name="Sazanova A.L."/>
            <person name="Belimov A."/>
            <person name="Andronov E."/>
            <person name="Osledkin Y.S."/>
            <person name="Onishchuk O.P."/>
            <person name="Kurchak O.N."/>
            <person name="Shaposhnikov A.I."/>
            <person name="Willems A."/>
            <person name="Tikhonovich I.A."/>
        </authorList>
    </citation>
    <scope>NUCLEOTIDE SEQUENCE [LARGE SCALE GENOMIC DNA]</scope>
    <source>
        <strain evidence="5">V5/3M</strain>
    </source>
</reference>
<dbReference type="GO" id="GO:0003677">
    <property type="term" value="F:DNA binding"/>
    <property type="evidence" value="ECO:0007669"/>
    <property type="project" value="UniProtKB-KW"/>
</dbReference>
<dbReference type="PROSITE" id="PS50949">
    <property type="entry name" value="HTH_GNTR"/>
    <property type="match status" value="1"/>
</dbReference>
<dbReference type="InterPro" id="IPR011711">
    <property type="entry name" value="GntR_C"/>
</dbReference>
<dbReference type="GO" id="GO:0003700">
    <property type="term" value="F:DNA-binding transcription factor activity"/>
    <property type="evidence" value="ECO:0007669"/>
    <property type="project" value="InterPro"/>
</dbReference>
<dbReference type="Gene3D" id="1.10.10.10">
    <property type="entry name" value="Winged helix-like DNA-binding domain superfamily/Winged helix DNA-binding domain"/>
    <property type="match status" value="1"/>
</dbReference>
<dbReference type="SUPFAM" id="SSF46785">
    <property type="entry name" value="Winged helix' DNA-binding domain"/>
    <property type="match status" value="1"/>
</dbReference>
<feature type="domain" description="HTH gntR-type" evidence="4">
    <location>
        <begin position="10"/>
        <end position="77"/>
    </location>
</feature>
<dbReference type="Pfam" id="PF00392">
    <property type="entry name" value="GntR"/>
    <property type="match status" value="1"/>
</dbReference>
<keyword evidence="1" id="KW-0805">Transcription regulation</keyword>
<dbReference type="SUPFAM" id="SSF48008">
    <property type="entry name" value="GntR ligand-binding domain-like"/>
    <property type="match status" value="1"/>
</dbReference>
<dbReference type="InterPro" id="IPR008920">
    <property type="entry name" value="TF_FadR/GntR_C"/>
</dbReference>
<gene>
    <name evidence="5" type="ORF">BB934_24925</name>
</gene>
<dbReference type="SMART" id="SM00895">
    <property type="entry name" value="FCD"/>
    <property type="match status" value="1"/>
</dbReference>
<evidence type="ECO:0000256" key="3">
    <source>
        <dbReference type="ARBA" id="ARBA00023163"/>
    </source>
</evidence>
<evidence type="ECO:0000313" key="5">
    <source>
        <dbReference type="EMBL" id="ANY81067.1"/>
    </source>
</evidence>
<dbReference type="EMBL" id="CP016616">
    <property type="protein sequence ID" value="ANY81067.1"/>
    <property type="molecule type" value="Genomic_DNA"/>
</dbReference>
<accession>A0A1B2EM87</accession>
<dbReference type="InterPro" id="IPR036388">
    <property type="entry name" value="WH-like_DNA-bd_sf"/>
</dbReference>
<evidence type="ECO:0000259" key="4">
    <source>
        <dbReference type="PROSITE" id="PS50949"/>
    </source>
</evidence>
<keyword evidence="3" id="KW-0804">Transcription</keyword>
<dbReference type="AlphaFoldDB" id="A0A1B2EM87"/>
<protein>
    <submittedName>
        <fullName evidence="5">GntR family transcriptional regulator</fullName>
    </submittedName>
</protein>
<keyword evidence="2" id="KW-0238">DNA-binding</keyword>
<evidence type="ECO:0000256" key="1">
    <source>
        <dbReference type="ARBA" id="ARBA00023015"/>
    </source>
</evidence>
<dbReference type="Pfam" id="PF07729">
    <property type="entry name" value="FCD"/>
    <property type="match status" value="1"/>
</dbReference>
<proteinExistence type="predicted"/>
<dbReference type="PANTHER" id="PTHR43537">
    <property type="entry name" value="TRANSCRIPTIONAL REGULATOR, GNTR FAMILY"/>
    <property type="match status" value="1"/>
</dbReference>
<dbReference type="PANTHER" id="PTHR43537:SF5">
    <property type="entry name" value="UXU OPERON TRANSCRIPTIONAL REGULATOR"/>
    <property type="match status" value="1"/>
</dbReference>
<dbReference type="Gene3D" id="1.20.120.530">
    <property type="entry name" value="GntR ligand-binding domain-like"/>
    <property type="match status" value="1"/>
</dbReference>
<dbReference type="InterPro" id="IPR000524">
    <property type="entry name" value="Tscrpt_reg_HTH_GntR"/>
</dbReference>